<dbReference type="Proteomes" id="UP000019918">
    <property type="component" value="Unassembled WGS sequence"/>
</dbReference>
<name>A0A014M6J1_9GAMM</name>
<dbReference type="InterPro" id="IPR016123">
    <property type="entry name" value="Mog1/PsbP_a/b/a-sand"/>
</dbReference>
<organism evidence="1 2">
    <name type="scientific">Erwinia mallotivora</name>
    <dbReference type="NCBI Taxonomy" id="69222"/>
    <lineage>
        <taxon>Bacteria</taxon>
        <taxon>Pseudomonadati</taxon>
        <taxon>Pseudomonadota</taxon>
        <taxon>Gammaproteobacteria</taxon>
        <taxon>Enterobacterales</taxon>
        <taxon>Erwiniaceae</taxon>
        <taxon>Erwinia</taxon>
    </lineage>
</organism>
<dbReference type="EMBL" id="JFHN01000008">
    <property type="protein sequence ID" value="EXU77416.1"/>
    <property type="molecule type" value="Genomic_DNA"/>
</dbReference>
<comment type="caution">
    <text evidence="1">The sequence shown here is derived from an EMBL/GenBank/DDBJ whole genome shotgun (WGS) entry which is preliminary data.</text>
</comment>
<dbReference type="SUPFAM" id="SSF55724">
    <property type="entry name" value="Mog1p/PsbP-like"/>
    <property type="match status" value="1"/>
</dbReference>
<dbReference type="Gene3D" id="3.40.1000.10">
    <property type="entry name" value="Mog1/PsbP, alpha/beta/alpha sandwich"/>
    <property type="match status" value="1"/>
</dbReference>
<dbReference type="InterPro" id="IPR014894">
    <property type="entry name" value="DcrB/EagT6"/>
</dbReference>
<evidence type="ECO:0000313" key="2">
    <source>
        <dbReference type="Proteomes" id="UP000019918"/>
    </source>
</evidence>
<dbReference type="PATRIC" id="fig|69222.5.peg.9"/>
<accession>A0A014M6J1</accession>
<protein>
    <recommendedName>
        <fullName evidence="3">DUF1795 domain-containing protein</fullName>
    </recommendedName>
</protein>
<dbReference type="RefSeq" id="WP_034932785.1">
    <property type="nucleotide sequence ID" value="NZ_JFHN01000008.1"/>
</dbReference>
<evidence type="ECO:0000313" key="1">
    <source>
        <dbReference type="EMBL" id="EXU77416.1"/>
    </source>
</evidence>
<gene>
    <name evidence="1" type="ORF">BG55_22930</name>
</gene>
<dbReference type="AlphaFoldDB" id="A0A014M6J1"/>
<evidence type="ECO:0008006" key="3">
    <source>
        <dbReference type="Google" id="ProtNLM"/>
    </source>
</evidence>
<reference evidence="1 2" key="1">
    <citation type="submission" date="2014-02" db="EMBL/GenBank/DDBJ databases">
        <title>Draft genome of Erwinia mallotivora strain BT-MARDI, a papaya dieback pathogen.</title>
        <authorList>
            <person name="Redzuan R."/>
            <person name="Abu Bakar N."/>
            <person name="Badrun R."/>
            <person name="Mohd Raih M.F."/>
            <person name="Rozano L."/>
            <person name="Mat Amin N."/>
        </authorList>
    </citation>
    <scope>NUCLEOTIDE SEQUENCE [LARGE SCALE GENOMIC DNA]</scope>
    <source>
        <strain evidence="1 2">BT-MARDI</strain>
    </source>
</reference>
<keyword evidence="2" id="KW-1185">Reference proteome</keyword>
<proteinExistence type="predicted"/>
<sequence>MSIYKIQEASLELPDIFKDRTMNLFTLSENNASEFTFVVSRATANFDDNLQSVASRLIKEMDVTLQSFSLESSQSVLIDGKPAMEIFYHFKNGSAVIWQKQSVILMNDKQQSRKIVCFIGTCPDKFDEYYQKQYHAIIASIRFRQEETDDFVSEALPAASEEVHFALDCDSKELFVFETLNSLYQYIDLQRALNGGYLFYDASGNPLHISALPKATEHDVTRYALWTTSPEKAQHMSSVLLVCRAVKGSTMLNTTEAVAEFIKANRDG</sequence>
<dbReference type="OrthoDB" id="6488729at2"/>
<dbReference type="STRING" id="69222.BG55_22930"/>
<dbReference type="Pfam" id="PF08786">
    <property type="entry name" value="DcrB"/>
    <property type="match status" value="1"/>
</dbReference>